<reference evidence="1 2" key="1">
    <citation type="submission" date="2024-04" db="EMBL/GenBank/DDBJ databases">
        <authorList>
            <person name="Fracassetti M."/>
        </authorList>
    </citation>
    <scope>NUCLEOTIDE SEQUENCE [LARGE SCALE GENOMIC DNA]</scope>
</reference>
<evidence type="ECO:0000313" key="1">
    <source>
        <dbReference type="EMBL" id="CAL1389419.1"/>
    </source>
</evidence>
<protein>
    <submittedName>
        <fullName evidence="1">Uncharacterized protein</fullName>
    </submittedName>
</protein>
<sequence length="92" mass="10278">MVDGEREGACEKPLRIWATDLFWRGEAAAIAGAWEANREGKRRPFLSREFTSSQFRIDELIHIKEQHAAGIELLVAGGRGGLIQLGIEEDND</sequence>
<evidence type="ECO:0000313" key="2">
    <source>
        <dbReference type="Proteomes" id="UP001497516"/>
    </source>
</evidence>
<dbReference type="AlphaFoldDB" id="A0AAV2EU01"/>
<gene>
    <name evidence="1" type="ORF">LTRI10_LOCUS30275</name>
</gene>
<accession>A0AAV2EU01</accession>
<organism evidence="1 2">
    <name type="scientific">Linum trigynum</name>
    <dbReference type="NCBI Taxonomy" id="586398"/>
    <lineage>
        <taxon>Eukaryota</taxon>
        <taxon>Viridiplantae</taxon>
        <taxon>Streptophyta</taxon>
        <taxon>Embryophyta</taxon>
        <taxon>Tracheophyta</taxon>
        <taxon>Spermatophyta</taxon>
        <taxon>Magnoliopsida</taxon>
        <taxon>eudicotyledons</taxon>
        <taxon>Gunneridae</taxon>
        <taxon>Pentapetalae</taxon>
        <taxon>rosids</taxon>
        <taxon>fabids</taxon>
        <taxon>Malpighiales</taxon>
        <taxon>Linaceae</taxon>
        <taxon>Linum</taxon>
    </lineage>
</organism>
<dbReference type="Proteomes" id="UP001497516">
    <property type="component" value="Chromosome 5"/>
</dbReference>
<dbReference type="EMBL" id="OZ034818">
    <property type="protein sequence ID" value="CAL1389419.1"/>
    <property type="molecule type" value="Genomic_DNA"/>
</dbReference>
<keyword evidence="2" id="KW-1185">Reference proteome</keyword>
<proteinExistence type="predicted"/>
<name>A0AAV2EU01_9ROSI</name>